<evidence type="ECO:0000313" key="1">
    <source>
        <dbReference type="EMBL" id="MBX43607.1"/>
    </source>
</evidence>
<accession>A0A2P2NM83</accession>
<dbReference type="EMBL" id="GGEC01063123">
    <property type="protein sequence ID" value="MBX43607.1"/>
    <property type="molecule type" value="Transcribed_RNA"/>
</dbReference>
<name>A0A2P2NM83_RHIMU</name>
<proteinExistence type="predicted"/>
<organism evidence="1">
    <name type="scientific">Rhizophora mucronata</name>
    <name type="common">Asiatic mangrove</name>
    <dbReference type="NCBI Taxonomy" id="61149"/>
    <lineage>
        <taxon>Eukaryota</taxon>
        <taxon>Viridiplantae</taxon>
        <taxon>Streptophyta</taxon>
        <taxon>Embryophyta</taxon>
        <taxon>Tracheophyta</taxon>
        <taxon>Spermatophyta</taxon>
        <taxon>Magnoliopsida</taxon>
        <taxon>eudicotyledons</taxon>
        <taxon>Gunneridae</taxon>
        <taxon>Pentapetalae</taxon>
        <taxon>rosids</taxon>
        <taxon>fabids</taxon>
        <taxon>Malpighiales</taxon>
        <taxon>Rhizophoraceae</taxon>
        <taxon>Rhizophora</taxon>
    </lineage>
</organism>
<protein>
    <submittedName>
        <fullName evidence="1">Uncharacterized protein</fullName>
    </submittedName>
</protein>
<reference evidence="1" key="1">
    <citation type="submission" date="2018-02" db="EMBL/GenBank/DDBJ databases">
        <title>Rhizophora mucronata_Transcriptome.</title>
        <authorList>
            <person name="Meera S.P."/>
            <person name="Sreeshan A."/>
            <person name="Augustine A."/>
        </authorList>
    </citation>
    <scope>NUCLEOTIDE SEQUENCE</scope>
    <source>
        <tissue evidence="1">Leaf</tissue>
    </source>
</reference>
<sequence length="38" mass="4647">MSTLFHHNKKLNLILLCTNDNMQVSQQIQMKCKYRTWH</sequence>
<dbReference type="AlphaFoldDB" id="A0A2P2NM83"/>